<evidence type="ECO:0000313" key="1">
    <source>
        <dbReference type="EMBL" id="PTM95136.1"/>
    </source>
</evidence>
<dbReference type="RefSeq" id="WP_108002877.1">
    <property type="nucleotide sequence ID" value="NZ_JBHEEX010000013.1"/>
</dbReference>
<comment type="caution">
    <text evidence="1">The sequence shown here is derived from an EMBL/GenBank/DDBJ whole genome shotgun (WGS) entry which is preliminary data.</text>
</comment>
<evidence type="ECO:0000313" key="2">
    <source>
        <dbReference type="Proteomes" id="UP000241247"/>
    </source>
</evidence>
<name>A0A2T5B814_MYCDI</name>
<sequence length="91" mass="10054">MRTPIVLCAAAIGLAGCVTQGGNIYPEPIPGSITYGGQPRSKLTKAPVGSWFHHRFTDQYGRTVEETYVIQPDRSLLLTQRLVLEYSVHSH</sequence>
<accession>A0A2T5B814</accession>
<keyword evidence="2" id="KW-1185">Reference proteome</keyword>
<dbReference type="OrthoDB" id="8279531at2"/>
<reference evidence="1 2" key="1">
    <citation type="submission" date="2018-04" db="EMBL/GenBank/DDBJ databases">
        <title>Genomic Encyclopedia of Type Strains, Phase IV (KMG-IV): sequencing the most valuable type-strain genomes for metagenomic binning, comparative biology and taxonomic classification.</title>
        <authorList>
            <person name="Goeker M."/>
        </authorList>
    </citation>
    <scope>NUCLEOTIDE SEQUENCE [LARGE SCALE GENOMIC DNA]</scope>
    <source>
        <strain evidence="1 2">DSM 7138</strain>
    </source>
</reference>
<dbReference type="PROSITE" id="PS51257">
    <property type="entry name" value="PROKAR_LIPOPROTEIN"/>
    <property type="match status" value="1"/>
</dbReference>
<dbReference type="Proteomes" id="UP000241247">
    <property type="component" value="Unassembled WGS sequence"/>
</dbReference>
<gene>
    <name evidence="1" type="ORF">C7449_104203</name>
</gene>
<protein>
    <submittedName>
        <fullName evidence="1">Uncharacterized protein</fullName>
    </submittedName>
</protein>
<organism evidence="1 2">
    <name type="scientific">Mycoplana dimorpha</name>
    <dbReference type="NCBI Taxonomy" id="28320"/>
    <lineage>
        <taxon>Bacteria</taxon>
        <taxon>Pseudomonadati</taxon>
        <taxon>Pseudomonadota</taxon>
        <taxon>Alphaproteobacteria</taxon>
        <taxon>Hyphomicrobiales</taxon>
        <taxon>Rhizobiaceae</taxon>
        <taxon>Mycoplana</taxon>
    </lineage>
</organism>
<dbReference type="AlphaFoldDB" id="A0A2T5B814"/>
<dbReference type="EMBL" id="PZZZ01000004">
    <property type="protein sequence ID" value="PTM95136.1"/>
    <property type="molecule type" value="Genomic_DNA"/>
</dbReference>
<proteinExistence type="predicted"/>